<dbReference type="STRING" id="1850250.LPB142_12505"/>
<dbReference type="Pfam" id="PF22451">
    <property type="entry name" value="NirdL-like_HTH"/>
    <property type="match status" value="2"/>
</dbReference>
<dbReference type="Gene3D" id="3.30.70.3460">
    <property type="match status" value="2"/>
</dbReference>
<dbReference type="GO" id="GO:0016829">
    <property type="term" value="F:lyase activity"/>
    <property type="evidence" value="ECO:0007669"/>
    <property type="project" value="UniProtKB-KW"/>
</dbReference>
<dbReference type="RefSeq" id="WP_071166581.1">
    <property type="nucleotide sequence ID" value="NZ_CP017781.1"/>
</dbReference>
<dbReference type="PANTHER" id="PTHR43413">
    <property type="entry name" value="TRANSCRIPTIONAL REGULATOR, ASNC FAMILY"/>
    <property type="match status" value="1"/>
</dbReference>
<proteinExistence type="inferred from homology"/>
<evidence type="ECO:0000256" key="4">
    <source>
        <dbReference type="ARBA" id="ARBA00023471"/>
    </source>
</evidence>
<name>A0A1D9ME37_9RHOB</name>
<keyword evidence="1" id="KW-0456">Lyase</keyword>
<evidence type="ECO:0000259" key="6">
    <source>
        <dbReference type="Pfam" id="PF17805"/>
    </source>
</evidence>
<dbReference type="InterPro" id="IPR040523">
    <property type="entry name" value="AsnC_trans_reg2"/>
</dbReference>
<dbReference type="InterPro" id="IPR050684">
    <property type="entry name" value="HTH-Siroheme_Decarb"/>
</dbReference>
<dbReference type="PANTHER" id="PTHR43413:SF1">
    <property type="entry name" value="SIROHEME DECARBOXYLASE NIRL SUBUNIT"/>
    <property type="match status" value="1"/>
</dbReference>
<gene>
    <name evidence="8" type="ORF">LPB142_12505</name>
</gene>
<evidence type="ECO:0000256" key="5">
    <source>
        <dbReference type="ARBA" id="ARBA00048470"/>
    </source>
</evidence>
<evidence type="ECO:0000313" key="8">
    <source>
        <dbReference type="EMBL" id="AOZ70040.1"/>
    </source>
</evidence>
<dbReference type="Pfam" id="PF17805">
    <property type="entry name" value="AsnC_trans_reg2"/>
    <property type="match status" value="2"/>
</dbReference>
<feature type="domain" description="Siroheme decarboxylase AsnC-like ligand binding" evidence="6">
    <location>
        <begin position="228"/>
        <end position="314"/>
    </location>
</feature>
<feature type="domain" description="Siroheme decarboxylase NirL-like HTH" evidence="7">
    <location>
        <begin position="8"/>
        <end position="52"/>
    </location>
</feature>
<comment type="pathway">
    <text evidence="2">Porphyrin-containing compound metabolism.</text>
</comment>
<feature type="domain" description="Siroheme decarboxylase AsnC-like ligand binding" evidence="6">
    <location>
        <begin position="67"/>
        <end position="141"/>
    </location>
</feature>
<keyword evidence="9" id="KW-1185">Reference proteome</keyword>
<dbReference type="InterPro" id="IPR036390">
    <property type="entry name" value="WH_DNA-bd_sf"/>
</dbReference>
<accession>A0A1D9ME37</accession>
<evidence type="ECO:0000256" key="2">
    <source>
        <dbReference type="ARBA" id="ARBA00023444"/>
    </source>
</evidence>
<dbReference type="Proteomes" id="UP000176562">
    <property type="component" value="Chromosome"/>
</dbReference>
<dbReference type="AlphaFoldDB" id="A0A1D9ME37"/>
<dbReference type="InterPro" id="IPR053953">
    <property type="entry name" value="NirdL-like_HTH"/>
</dbReference>
<dbReference type="SUPFAM" id="SSF46785">
    <property type="entry name" value="Winged helix' DNA-binding domain"/>
    <property type="match status" value="1"/>
</dbReference>
<feature type="domain" description="Siroheme decarboxylase NirL-like HTH" evidence="7">
    <location>
        <begin position="171"/>
        <end position="216"/>
    </location>
</feature>
<evidence type="ECO:0000313" key="9">
    <source>
        <dbReference type="Proteomes" id="UP000176562"/>
    </source>
</evidence>
<dbReference type="EMBL" id="CP017781">
    <property type="protein sequence ID" value="AOZ70040.1"/>
    <property type="molecule type" value="Genomic_DNA"/>
</dbReference>
<sequence>MPLLTDLDARILDDWQRHFPLVPEPFRAMAEALDVDQGVVLARLTQLRATGTMARVGATCRPNTVGASSLAAMAVPDWRVEEVAAIISAEPGVNHSYLRENDWNIWFVVTAPDLAERDAIVARIEAASGLEVLMLPLKRAFNIDLGFALGGPRHALSLDRPADLSVLEAGDRALLQALTDGLDLVARPYAALGARLGLSEAAVIERIETLTRARIITRLGVIVRHRALGWRSNAMVAWNLPDERIGAAGQALVRHPGVTLCYERARRPKWDYPLFCMIHARSRREAFEVLEGAAALPELAGASKQVLFSIRCFKQTGALLAGPGAASGLAAE</sequence>
<protein>
    <recommendedName>
        <fullName evidence="4">siroheme decarboxylase</fullName>
        <ecNumber evidence="4">4.1.1.111</ecNumber>
    </recommendedName>
</protein>
<comment type="similarity">
    <text evidence="3">Belongs to the Ahb/Nir family.</text>
</comment>
<evidence type="ECO:0000259" key="7">
    <source>
        <dbReference type="Pfam" id="PF22451"/>
    </source>
</evidence>
<evidence type="ECO:0000256" key="1">
    <source>
        <dbReference type="ARBA" id="ARBA00023239"/>
    </source>
</evidence>
<evidence type="ECO:0000256" key="3">
    <source>
        <dbReference type="ARBA" id="ARBA00023457"/>
    </source>
</evidence>
<comment type="catalytic activity">
    <reaction evidence="5">
        <text>siroheme + 2 H(+) = 12,18-didecarboxysiroheme + 2 CO2</text>
        <dbReference type="Rhea" id="RHEA:19093"/>
        <dbReference type="ChEBI" id="CHEBI:15378"/>
        <dbReference type="ChEBI" id="CHEBI:16526"/>
        <dbReference type="ChEBI" id="CHEBI:60052"/>
        <dbReference type="ChEBI" id="CHEBI:140497"/>
        <dbReference type="EC" id="4.1.1.111"/>
    </reaction>
</comment>
<reference evidence="8 9" key="1">
    <citation type="submission" date="2016-10" db="EMBL/GenBank/DDBJ databases">
        <title>Rhodobacter sp. LPB0142, isolated from sea water.</title>
        <authorList>
            <person name="Kim E."/>
            <person name="Yi H."/>
        </authorList>
    </citation>
    <scope>NUCLEOTIDE SEQUENCE [LARGE SCALE GENOMIC DNA]</scope>
    <source>
        <strain evidence="8 9">LPB0142</strain>
    </source>
</reference>
<organism evidence="8 9">
    <name type="scientific">Rhodobacter xanthinilyticus</name>
    <dbReference type="NCBI Taxonomy" id="1850250"/>
    <lineage>
        <taxon>Bacteria</taxon>
        <taxon>Pseudomonadati</taxon>
        <taxon>Pseudomonadota</taxon>
        <taxon>Alphaproteobacteria</taxon>
        <taxon>Rhodobacterales</taxon>
        <taxon>Rhodobacter group</taxon>
        <taxon>Rhodobacter</taxon>
    </lineage>
</organism>
<dbReference type="KEGG" id="rhp:LPB142_12505"/>
<dbReference type="EC" id="4.1.1.111" evidence="4"/>